<accession>A0A5N8WMQ8</accession>
<organism evidence="1 2">
    <name type="scientific">Streptomyces acidicola</name>
    <dbReference type="NCBI Taxonomy" id="2596892"/>
    <lineage>
        <taxon>Bacteria</taxon>
        <taxon>Bacillati</taxon>
        <taxon>Actinomycetota</taxon>
        <taxon>Actinomycetes</taxon>
        <taxon>Kitasatosporales</taxon>
        <taxon>Streptomycetaceae</taxon>
        <taxon>Streptomyces</taxon>
    </lineage>
</organism>
<dbReference type="AlphaFoldDB" id="A0A5N8WMQ8"/>
<dbReference type="Proteomes" id="UP000373149">
    <property type="component" value="Unassembled WGS sequence"/>
</dbReference>
<gene>
    <name evidence="1" type="ORF">FPZ41_05805</name>
</gene>
<protein>
    <submittedName>
        <fullName evidence="1">Bile acid:sodium symporter</fullName>
    </submittedName>
</protein>
<proteinExistence type="predicted"/>
<sequence>MCRSGCGRRESAGWRTRSRCIGPFISRHKRVLGPLDRCLILLVVYTAFSRGMTEGIWHQITPLRLHALLSPAAALLGLALAATSYTARRLSSPSSRIRFPNRPWARNTAIQPAGVQEAGNCRVVTVLTAVECQRLDAVPDGVNEVLPR</sequence>
<name>A0A5N8WMQ8_9ACTN</name>
<dbReference type="InterPro" id="IPR016833">
    <property type="entry name" value="Put_Na-Bile_cotransptr"/>
</dbReference>
<reference evidence="1 2" key="1">
    <citation type="submission" date="2019-09" db="EMBL/GenBank/DDBJ databases">
        <authorList>
            <person name="Duangmal K."/>
            <person name="Teo W.F.A."/>
            <person name="Lipun K."/>
        </authorList>
    </citation>
    <scope>NUCLEOTIDE SEQUENCE [LARGE SCALE GENOMIC DNA]</scope>
    <source>
        <strain evidence="1 2">K1PN6</strain>
    </source>
</reference>
<evidence type="ECO:0000313" key="1">
    <source>
        <dbReference type="EMBL" id="MPY48126.1"/>
    </source>
</evidence>
<comment type="caution">
    <text evidence="1">The sequence shown here is derived from an EMBL/GenBank/DDBJ whole genome shotgun (WGS) entry which is preliminary data.</text>
</comment>
<dbReference type="Pfam" id="PF13593">
    <property type="entry name" value="SBF_like"/>
    <property type="match status" value="1"/>
</dbReference>
<dbReference type="EMBL" id="VMNX01000010">
    <property type="protein sequence ID" value="MPY48126.1"/>
    <property type="molecule type" value="Genomic_DNA"/>
</dbReference>
<evidence type="ECO:0000313" key="2">
    <source>
        <dbReference type="Proteomes" id="UP000373149"/>
    </source>
</evidence>
<keyword evidence="2" id="KW-1185">Reference proteome</keyword>